<keyword evidence="2" id="KW-1185">Reference proteome</keyword>
<comment type="caution">
    <text evidence="1">The sequence shown here is derived from an EMBL/GenBank/DDBJ whole genome shotgun (WGS) entry which is preliminary data.</text>
</comment>
<dbReference type="SUPFAM" id="SSF51621">
    <property type="entry name" value="Phosphoenolpyruvate/pyruvate domain"/>
    <property type="match status" value="1"/>
</dbReference>
<gene>
    <name evidence="1" type="ORF">GCL60_13665</name>
</gene>
<dbReference type="InterPro" id="IPR040442">
    <property type="entry name" value="Pyrv_kinase-like_dom_sf"/>
</dbReference>
<dbReference type="PANTHER" id="PTHR42905">
    <property type="entry name" value="PHOSPHOENOLPYRUVATE CARBOXYLASE"/>
    <property type="match status" value="1"/>
</dbReference>
<organism evidence="1 2">
    <name type="scientific">Silvanigrella paludirubra</name>
    <dbReference type="NCBI Taxonomy" id="2499159"/>
    <lineage>
        <taxon>Bacteria</taxon>
        <taxon>Pseudomonadati</taxon>
        <taxon>Bdellovibrionota</taxon>
        <taxon>Oligoflexia</taxon>
        <taxon>Silvanigrellales</taxon>
        <taxon>Silvanigrellaceae</taxon>
        <taxon>Silvanigrella</taxon>
    </lineage>
</organism>
<dbReference type="PANTHER" id="PTHR42905:SF5">
    <property type="entry name" value="CARBOXYVINYL-CARBOXYPHOSPHONATE PHOSPHORYLMUTASE, CHLOROPLASTIC"/>
    <property type="match status" value="1"/>
</dbReference>
<dbReference type="Proteomes" id="UP000437748">
    <property type="component" value="Unassembled WGS sequence"/>
</dbReference>
<protein>
    <recommendedName>
        <fullName evidence="3">Carboxyvinyl-carboxyphosphonate phosphorylmutase</fullName>
    </recommendedName>
</protein>
<dbReference type="Pfam" id="PF13714">
    <property type="entry name" value="PEP_mutase"/>
    <property type="match status" value="1"/>
</dbReference>
<evidence type="ECO:0000313" key="2">
    <source>
        <dbReference type="Proteomes" id="UP000437748"/>
    </source>
</evidence>
<name>A0A6N6VPL3_9BACT</name>
<accession>A0A6N6VPL3</accession>
<dbReference type="CDD" id="cd00377">
    <property type="entry name" value="ICL_PEPM"/>
    <property type="match status" value="1"/>
</dbReference>
<dbReference type="Gene3D" id="3.20.20.60">
    <property type="entry name" value="Phosphoenolpyruvate-binding domains"/>
    <property type="match status" value="1"/>
</dbReference>
<evidence type="ECO:0000313" key="1">
    <source>
        <dbReference type="EMBL" id="KAB8036886.1"/>
    </source>
</evidence>
<reference evidence="1 2" key="1">
    <citation type="submission" date="2019-10" db="EMBL/GenBank/DDBJ databases">
        <title>New species of Slilvanegrellaceae.</title>
        <authorList>
            <person name="Pitt A."/>
            <person name="Hahn M.W."/>
        </authorList>
    </citation>
    <scope>NUCLEOTIDE SEQUENCE [LARGE SCALE GENOMIC DNA]</scope>
    <source>
        <strain evidence="1 2">SP-Ram-0.45-NSY-1</strain>
    </source>
</reference>
<dbReference type="RefSeq" id="WP_153421301.1">
    <property type="nucleotide sequence ID" value="NZ_WFLM01000005.1"/>
</dbReference>
<dbReference type="OrthoDB" id="9771433at2"/>
<dbReference type="InterPro" id="IPR015813">
    <property type="entry name" value="Pyrv/PenolPyrv_kinase-like_dom"/>
</dbReference>
<dbReference type="GO" id="GO:0016833">
    <property type="term" value="F:oxo-acid-lyase activity"/>
    <property type="evidence" value="ECO:0007669"/>
    <property type="project" value="UniProtKB-ARBA"/>
</dbReference>
<sequence>MIHNYQHSGSLLLKFLEEGSLLVNVGVYDAASALIASQFPETKGLFVSGLGYTYSQFAWPDVGLINSNEIINAAKIIRSNNPDIFLTCDIDSGLGGKEQLRRTCTELKNLGVSAVQLEDQTLDDKVCGHIPTKVVRPLQESVDRLSLALEASYPMQVIARTDSSFKNEEAFNRLNAFMNAGAQIVIVDGINELELNEVIKFVNKRAFIMANVVDGGKLKQHSASYFQKLGISIMNLSAPLLFSSIFAMKQRMEWMIKNNWENISNEKITPLSEVNKLMTENYNFFISNNRKSKIV</sequence>
<dbReference type="AlphaFoldDB" id="A0A6N6VPL3"/>
<dbReference type="InterPro" id="IPR039556">
    <property type="entry name" value="ICL/PEPM"/>
</dbReference>
<dbReference type="EMBL" id="WFLM01000005">
    <property type="protein sequence ID" value="KAB8036886.1"/>
    <property type="molecule type" value="Genomic_DNA"/>
</dbReference>
<proteinExistence type="predicted"/>
<evidence type="ECO:0008006" key="3">
    <source>
        <dbReference type="Google" id="ProtNLM"/>
    </source>
</evidence>